<feature type="chain" id="PRO_5027116508" description="Peptidyl-prolyl cis-trans isomerase" evidence="7">
    <location>
        <begin position="23"/>
        <end position="147"/>
    </location>
</feature>
<evidence type="ECO:0000259" key="8">
    <source>
        <dbReference type="PROSITE" id="PS50059"/>
    </source>
</evidence>
<sequence>MRPMTICTLTAALVLAPFVAAAPVPKHLMPKLDATEWKKTKSGLEIWEVKEGKGEAVKEGATVVVHYTGWLTDEKGTKFDSSLGRGEPAQFQLGSLIKGWQEGIPGMKPGGVRRLKVPAELGYGARGAGPIPPNATLVFEIELFESK</sequence>
<proteinExistence type="inferred from homology"/>
<reference evidence="9 10" key="1">
    <citation type="submission" date="2019-05" db="EMBL/GenBank/DDBJ databases">
        <authorList>
            <consortium name="Science for Life Laboratories"/>
        </authorList>
    </citation>
    <scope>NUCLEOTIDE SEQUENCE [LARGE SCALE GENOMIC DNA]</scope>
    <source>
        <strain evidence="9">Soil9</strain>
    </source>
</reference>
<keyword evidence="10" id="KW-1185">Reference proteome</keyword>
<feature type="signal peptide" evidence="7">
    <location>
        <begin position="1"/>
        <end position="22"/>
    </location>
</feature>
<evidence type="ECO:0000313" key="9">
    <source>
        <dbReference type="EMBL" id="VTS03900.1"/>
    </source>
</evidence>
<dbReference type="Pfam" id="PF00254">
    <property type="entry name" value="FKBP_C"/>
    <property type="match status" value="1"/>
</dbReference>
<accession>A0A6P2DMG8</accession>
<feature type="domain" description="PPIase FKBP-type" evidence="8">
    <location>
        <begin position="60"/>
        <end position="147"/>
    </location>
</feature>
<dbReference type="Gene3D" id="3.10.50.40">
    <property type="match status" value="1"/>
</dbReference>
<gene>
    <name evidence="9" type="ORF">SOIL9_70280</name>
</gene>
<dbReference type="KEGG" id="gms:SOIL9_70280"/>
<evidence type="ECO:0000313" key="10">
    <source>
        <dbReference type="Proteomes" id="UP000464178"/>
    </source>
</evidence>
<evidence type="ECO:0000256" key="1">
    <source>
        <dbReference type="ARBA" id="ARBA00000971"/>
    </source>
</evidence>
<name>A0A6P2DMG8_9BACT</name>
<evidence type="ECO:0000256" key="2">
    <source>
        <dbReference type="ARBA" id="ARBA00006577"/>
    </source>
</evidence>
<evidence type="ECO:0000256" key="6">
    <source>
        <dbReference type="RuleBase" id="RU003915"/>
    </source>
</evidence>
<comment type="similarity">
    <text evidence="2 6">Belongs to the FKBP-type PPIase family.</text>
</comment>
<organism evidence="9 10">
    <name type="scientific">Gemmata massiliana</name>
    <dbReference type="NCBI Taxonomy" id="1210884"/>
    <lineage>
        <taxon>Bacteria</taxon>
        <taxon>Pseudomonadati</taxon>
        <taxon>Planctomycetota</taxon>
        <taxon>Planctomycetia</taxon>
        <taxon>Gemmatales</taxon>
        <taxon>Gemmataceae</taxon>
        <taxon>Gemmata</taxon>
    </lineage>
</organism>
<evidence type="ECO:0000256" key="5">
    <source>
        <dbReference type="PROSITE-ProRule" id="PRU00277"/>
    </source>
</evidence>
<dbReference type="PANTHER" id="PTHR43811">
    <property type="entry name" value="FKBP-TYPE PEPTIDYL-PROLYL CIS-TRANS ISOMERASE FKPA"/>
    <property type="match status" value="1"/>
</dbReference>
<dbReference type="Proteomes" id="UP000464178">
    <property type="component" value="Chromosome"/>
</dbReference>
<dbReference type="SUPFAM" id="SSF54534">
    <property type="entry name" value="FKBP-like"/>
    <property type="match status" value="1"/>
</dbReference>
<keyword evidence="3 5" id="KW-0697">Rotamase</keyword>
<dbReference type="PROSITE" id="PS50059">
    <property type="entry name" value="FKBP_PPIASE"/>
    <property type="match status" value="1"/>
</dbReference>
<keyword evidence="7" id="KW-0732">Signal</keyword>
<dbReference type="GO" id="GO:0003755">
    <property type="term" value="F:peptidyl-prolyl cis-trans isomerase activity"/>
    <property type="evidence" value="ECO:0007669"/>
    <property type="project" value="UniProtKB-UniRule"/>
</dbReference>
<dbReference type="FunFam" id="3.10.50.40:FF:000006">
    <property type="entry name" value="Peptidyl-prolyl cis-trans isomerase"/>
    <property type="match status" value="1"/>
</dbReference>
<dbReference type="PANTHER" id="PTHR43811:SF19">
    <property type="entry name" value="39 KDA FK506-BINDING NUCLEAR PROTEIN"/>
    <property type="match status" value="1"/>
</dbReference>
<evidence type="ECO:0000256" key="7">
    <source>
        <dbReference type="SAM" id="SignalP"/>
    </source>
</evidence>
<keyword evidence="4 5" id="KW-0413">Isomerase</keyword>
<dbReference type="EC" id="5.2.1.8" evidence="6"/>
<dbReference type="InterPro" id="IPR046357">
    <property type="entry name" value="PPIase_dom_sf"/>
</dbReference>
<protein>
    <recommendedName>
        <fullName evidence="6">Peptidyl-prolyl cis-trans isomerase</fullName>
        <ecNumber evidence="6">5.2.1.8</ecNumber>
    </recommendedName>
</protein>
<dbReference type="InterPro" id="IPR001179">
    <property type="entry name" value="PPIase_FKBP_dom"/>
</dbReference>
<comment type="catalytic activity">
    <reaction evidence="1 5 6">
        <text>[protein]-peptidylproline (omega=180) = [protein]-peptidylproline (omega=0)</text>
        <dbReference type="Rhea" id="RHEA:16237"/>
        <dbReference type="Rhea" id="RHEA-COMP:10747"/>
        <dbReference type="Rhea" id="RHEA-COMP:10748"/>
        <dbReference type="ChEBI" id="CHEBI:83833"/>
        <dbReference type="ChEBI" id="CHEBI:83834"/>
        <dbReference type="EC" id="5.2.1.8"/>
    </reaction>
</comment>
<dbReference type="AlphaFoldDB" id="A0A6P2DMG8"/>
<evidence type="ECO:0000256" key="3">
    <source>
        <dbReference type="ARBA" id="ARBA00023110"/>
    </source>
</evidence>
<evidence type="ECO:0000256" key="4">
    <source>
        <dbReference type="ARBA" id="ARBA00023235"/>
    </source>
</evidence>
<dbReference type="EMBL" id="LR593886">
    <property type="protein sequence ID" value="VTS03900.1"/>
    <property type="molecule type" value="Genomic_DNA"/>
</dbReference>